<name>A0A521ALH2_9SPHI</name>
<accession>A0A521ALH2</accession>
<sequence length="55" mass="6172">MHTILPKFKIALVLTLAFTTLSITSCEKDKNIEELQRVQKGSISKGDKLLNAEKK</sequence>
<reference evidence="1 2" key="1">
    <citation type="submission" date="2017-05" db="EMBL/GenBank/DDBJ databases">
        <authorList>
            <person name="Varghese N."/>
            <person name="Submissions S."/>
        </authorList>
    </citation>
    <scope>NUCLEOTIDE SEQUENCE [LARGE SCALE GENOMIC DNA]</scope>
    <source>
        <strain evidence="1 2">DSM 21342</strain>
    </source>
</reference>
<evidence type="ECO:0000313" key="1">
    <source>
        <dbReference type="EMBL" id="SMO35500.1"/>
    </source>
</evidence>
<evidence type="ECO:0000313" key="2">
    <source>
        <dbReference type="Proteomes" id="UP000315971"/>
    </source>
</evidence>
<organism evidence="1 2">
    <name type="scientific">Solitalea koreensis</name>
    <dbReference type="NCBI Taxonomy" id="543615"/>
    <lineage>
        <taxon>Bacteria</taxon>
        <taxon>Pseudomonadati</taxon>
        <taxon>Bacteroidota</taxon>
        <taxon>Sphingobacteriia</taxon>
        <taxon>Sphingobacteriales</taxon>
        <taxon>Sphingobacteriaceae</taxon>
        <taxon>Solitalea</taxon>
    </lineage>
</organism>
<gene>
    <name evidence="1" type="ORF">SAMN06265350_101207</name>
</gene>
<dbReference type="PROSITE" id="PS51257">
    <property type="entry name" value="PROKAR_LIPOPROTEIN"/>
    <property type="match status" value="1"/>
</dbReference>
<dbReference type="EMBL" id="FXSZ01000001">
    <property type="protein sequence ID" value="SMO35500.1"/>
    <property type="molecule type" value="Genomic_DNA"/>
</dbReference>
<dbReference type="AlphaFoldDB" id="A0A521ALH2"/>
<dbReference type="Proteomes" id="UP000315971">
    <property type="component" value="Unassembled WGS sequence"/>
</dbReference>
<protein>
    <recommendedName>
        <fullName evidence="3">Lipoprotein</fullName>
    </recommendedName>
</protein>
<keyword evidence="2" id="KW-1185">Reference proteome</keyword>
<proteinExistence type="predicted"/>
<evidence type="ECO:0008006" key="3">
    <source>
        <dbReference type="Google" id="ProtNLM"/>
    </source>
</evidence>